<dbReference type="GO" id="GO:0006355">
    <property type="term" value="P:regulation of DNA-templated transcription"/>
    <property type="evidence" value="ECO:0007669"/>
    <property type="project" value="InterPro"/>
</dbReference>
<dbReference type="EMBL" id="JADGMS010000019">
    <property type="protein sequence ID" value="KAF9661344.1"/>
    <property type="molecule type" value="Genomic_DNA"/>
</dbReference>
<feature type="domain" description="Glabrous enhancer-binding protein-like DBD" evidence="3">
    <location>
        <begin position="81"/>
        <end position="173"/>
    </location>
</feature>
<dbReference type="GO" id="GO:0005634">
    <property type="term" value="C:nucleus"/>
    <property type="evidence" value="ECO:0007669"/>
    <property type="project" value="TreeGrafter"/>
</dbReference>
<evidence type="ECO:0000259" key="3">
    <source>
        <dbReference type="Pfam" id="PF04504"/>
    </source>
</evidence>
<dbReference type="InterPro" id="IPR053932">
    <property type="entry name" value="GeBP-like_DBD"/>
</dbReference>
<reference evidence="4 5" key="1">
    <citation type="submission" date="2020-10" db="EMBL/GenBank/DDBJ databases">
        <title>Plant Genome Project.</title>
        <authorList>
            <person name="Zhang R.-G."/>
        </authorList>
    </citation>
    <scope>NUCLEOTIDE SEQUENCE [LARGE SCALE GENOMIC DNA]</scope>
    <source>
        <strain evidence="4">FAFU-HL-1</strain>
        <tissue evidence="4">Leaf</tissue>
    </source>
</reference>
<gene>
    <name evidence="4" type="ORF">SADUNF_Sadunf19G0058300</name>
</gene>
<feature type="region of interest" description="Disordered" evidence="2">
    <location>
        <begin position="1"/>
        <end position="78"/>
    </location>
</feature>
<accession>A0A835J3G8</accession>
<dbReference type="AlphaFoldDB" id="A0A835J3G8"/>
<evidence type="ECO:0000313" key="5">
    <source>
        <dbReference type="Proteomes" id="UP000657918"/>
    </source>
</evidence>
<dbReference type="OrthoDB" id="850343at2759"/>
<evidence type="ECO:0000313" key="4">
    <source>
        <dbReference type="EMBL" id="KAF9661344.1"/>
    </source>
</evidence>
<evidence type="ECO:0000256" key="1">
    <source>
        <dbReference type="ARBA" id="ARBA00010820"/>
    </source>
</evidence>
<organism evidence="4 5">
    <name type="scientific">Salix dunnii</name>
    <dbReference type="NCBI Taxonomy" id="1413687"/>
    <lineage>
        <taxon>Eukaryota</taxon>
        <taxon>Viridiplantae</taxon>
        <taxon>Streptophyta</taxon>
        <taxon>Embryophyta</taxon>
        <taxon>Tracheophyta</taxon>
        <taxon>Spermatophyta</taxon>
        <taxon>Magnoliopsida</taxon>
        <taxon>eudicotyledons</taxon>
        <taxon>Gunneridae</taxon>
        <taxon>Pentapetalae</taxon>
        <taxon>rosids</taxon>
        <taxon>fabids</taxon>
        <taxon>Malpighiales</taxon>
        <taxon>Salicaceae</taxon>
        <taxon>Saliceae</taxon>
        <taxon>Salix</taxon>
    </lineage>
</organism>
<keyword evidence="5" id="KW-1185">Reference proteome</keyword>
<feature type="compositionally biased region" description="Basic and acidic residues" evidence="2">
    <location>
        <begin position="35"/>
        <end position="62"/>
    </location>
</feature>
<sequence length="271" mass="31701">MASALSLSGSALSVSHLKEKEHTNKVCLSQSESESISKEKGDAKMEKKTTTKKSKELKIKVDTKRKRKEPQRCNPEKTTPFRRAWSKEDEIALLKGIKLFDKVEIPPNKKPQRADLFFKFIKDDIHFAVSKIQLNSKISKLKVKFEKNMKFNRCTFDDPHKQILYDLSKLIWKLKVKDCSEVIAKELKVSDSDEAITKKQNALESYFRTDGKEHEMKKYFILGLSSLEGSKKKEMIEEYWQWFLCMMDLIGKQNDIIHKYYNSMMSAYKSY</sequence>
<dbReference type="Proteomes" id="UP000657918">
    <property type="component" value="Unassembled WGS sequence"/>
</dbReference>
<comment type="caution">
    <text evidence="4">The sequence shown here is derived from an EMBL/GenBank/DDBJ whole genome shotgun (WGS) entry which is preliminary data.</text>
</comment>
<dbReference type="PANTHER" id="PTHR31662:SF33">
    <property type="entry name" value="DNA-BINDING STOREKEEPER PROTEIN TRANSCRIPTIONAL REGULATOR-LIKE PROTEIN"/>
    <property type="match status" value="1"/>
</dbReference>
<comment type="similarity">
    <text evidence="1">Belongs to the GeBP family.</text>
</comment>
<dbReference type="PANTHER" id="PTHR31662">
    <property type="entry name" value="BNAANNG10740D PROTEIN-RELATED"/>
    <property type="match status" value="1"/>
</dbReference>
<proteinExistence type="inferred from homology"/>
<dbReference type="InterPro" id="IPR007592">
    <property type="entry name" value="GEBP"/>
</dbReference>
<feature type="compositionally biased region" description="Low complexity" evidence="2">
    <location>
        <begin position="1"/>
        <end position="15"/>
    </location>
</feature>
<dbReference type="Pfam" id="PF04504">
    <property type="entry name" value="GeBP-like_DBD"/>
    <property type="match status" value="1"/>
</dbReference>
<name>A0A835J3G8_9ROSI</name>
<protein>
    <recommendedName>
        <fullName evidence="3">Glabrous enhancer-binding protein-like DBD domain-containing protein</fullName>
    </recommendedName>
</protein>
<evidence type="ECO:0000256" key="2">
    <source>
        <dbReference type="SAM" id="MobiDB-lite"/>
    </source>
</evidence>